<keyword evidence="3" id="KW-1003">Cell membrane</keyword>
<sequence>MYVNALVRRTVTIEVQDRLARRLDEFVGLRYFEDPAHHDRLRLAGQAADSAPHDVAAFTLDTARQAAALTGFVAAMLGIWPPMALLLLIAALPAYLAQRGLVRHQVAVAEAVSPMQRLQFYYRSLMTEVQPAKELRIFGLGSFFRERMVASLAESTGTEQAVHRRATLLQGGLTLANGLVSCVGVAVVVVQAQRGTLTVGDVTMFIAAVAALQGAIGTIIVQFGRVEEAAALLGHYHEFMTGSPDLPDGGAAAPPLRNCIELRDVWFRYSDDGPWVLRGVDLTIPAGRSIGLVGLNGAGKSTIAKLLCRLYDPTRGSITWDGLDLRDLRVAELRRRISAVFQDFTTYDMTAAENIGVGDLARLTDQAAVERAASLAGIADRIERLPHGYATMISLDFFGASDEAGTMLSGGQLQRLAIARAVLRDGADLLILDEPSSGLDPDAENAVHCTLRNVRAGRSTLLVSHRLGAIRDADEIVVLDGGRIAERGTHDELMAAGGAYARLFTLQASRYQDERVASR</sequence>
<keyword evidence="5 11" id="KW-0812">Transmembrane</keyword>
<dbReference type="SUPFAM" id="SSF90123">
    <property type="entry name" value="ABC transporter transmembrane region"/>
    <property type="match status" value="1"/>
</dbReference>
<dbReference type="GO" id="GO:0005524">
    <property type="term" value="F:ATP binding"/>
    <property type="evidence" value="ECO:0007669"/>
    <property type="project" value="UniProtKB-KW"/>
</dbReference>
<accession>A0A917U332</accession>
<name>A0A917U332_9ACTN</name>
<evidence type="ECO:0000256" key="6">
    <source>
        <dbReference type="ARBA" id="ARBA00022741"/>
    </source>
</evidence>
<dbReference type="InterPro" id="IPR003593">
    <property type="entry name" value="AAA+_ATPase"/>
</dbReference>
<protein>
    <submittedName>
        <fullName evidence="14">ABC transporter</fullName>
    </submittedName>
</protein>
<proteinExistence type="inferred from homology"/>
<dbReference type="Gene3D" id="1.20.1560.10">
    <property type="entry name" value="ABC transporter type 1, transmembrane domain"/>
    <property type="match status" value="1"/>
</dbReference>
<reference evidence="14" key="2">
    <citation type="submission" date="2020-09" db="EMBL/GenBank/DDBJ databases">
        <authorList>
            <person name="Sun Q."/>
            <person name="Ohkuma M."/>
        </authorList>
    </citation>
    <scope>NUCLEOTIDE SEQUENCE</scope>
    <source>
        <strain evidence="14">JCM 19831</strain>
    </source>
</reference>
<dbReference type="PROSITE" id="PS50893">
    <property type="entry name" value="ABC_TRANSPORTER_2"/>
    <property type="match status" value="1"/>
</dbReference>
<dbReference type="InterPro" id="IPR011527">
    <property type="entry name" value="ABC1_TM_dom"/>
</dbReference>
<evidence type="ECO:0000259" key="13">
    <source>
        <dbReference type="PROSITE" id="PS50929"/>
    </source>
</evidence>
<dbReference type="GO" id="GO:0016887">
    <property type="term" value="F:ATP hydrolysis activity"/>
    <property type="evidence" value="ECO:0007669"/>
    <property type="project" value="InterPro"/>
</dbReference>
<dbReference type="InterPro" id="IPR003439">
    <property type="entry name" value="ABC_transporter-like_ATP-bd"/>
</dbReference>
<keyword evidence="6" id="KW-0547">Nucleotide-binding</keyword>
<evidence type="ECO:0000256" key="10">
    <source>
        <dbReference type="ARBA" id="ARBA00023455"/>
    </source>
</evidence>
<dbReference type="InterPro" id="IPR036640">
    <property type="entry name" value="ABC1_TM_sf"/>
</dbReference>
<dbReference type="PANTHER" id="PTHR24221:SF654">
    <property type="entry name" value="ATP-BINDING CASSETTE SUB-FAMILY B MEMBER 6"/>
    <property type="match status" value="1"/>
</dbReference>
<keyword evidence="2" id="KW-0813">Transport</keyword>
<reference evidence="14" key="1">
    <citation type="journal article" date="2014" name="Int. J. Syst. Evol. Microbiol.">
        <title>Complete genome sequence of Corynebacterium casei LMG S-19264T (=DSM 44701T), isolated from a smear-ripened cheese.</title>
        <authorList>
            <consortium name="US DOE Joint Genome Institute (JGI-PGF)"/>
            <person name="Walter F."/>
            <person name="Albersmeier A."/>
            <person name="Kalinowski J."/>
            <person name="Ruckert C."/>
        </authorList>
    </citation>
    <scope>NUCLEOTIDE SEQUENCE</scope>
    <source>
        <strain evidence="14">JCM 19831</strain>
    </source>
</reference>
<evidence type="ECO:0000259" key="12">
    <source>
        <dbReference type="PROSITE" id="PS50893"/>
    </source>
</evidence>
<evidence type="ECO:0000256" key="2">
    <source>
        <dbReference type="ARBA" id="ARBA00022448"/>
    </source>
</evidence>
<dbReference type="PANTHER" id="PTHR24221">
    <property type="entry name" value="ATP-BINDING CASSETTE SUB-FAMILY B"/>
    <property type="match status" value="1"/>
</dbReference>
<dbReference type="GO" id="GO:0005886">
    <property type="term" value="C:plasma membrane"/>
    <property type="evidence" value="ECO:0007669"/>
    <property type="project" value="UniProtKB-SubCell"/>
</dbReference>
<feature type="transmembrane region" description="Helical" evidence="11">
    <location>
        <begin position="173"/>
        <end position="192"/>
    </location>
</feature>
<evidence type="ECO:0000256" key="8">
    <source>
        <dbReference type="ARBA" id="ARBA00022989"/>
    </source>
</evidence>
<evidence type="ECO:0000256" key="4">
    <source>
        <dbReference type="ARBA" id="ARBA00022519"/>
    </source>
</evidence>
<organism evidence="14 15">
    <name type="scientific">Dactylosporangium sucinum</name>
    <dbReference type="NCBI Taxonomy" id="1424081"/>
    <lineage>
        <taxon>Bacteria</taxon>
        <taxon>Bacillati</taxon>
        <taxon>Actinomycetota</taxon>
        <taxon>Actinomycetes</taxon>
        <taxon>Micromonosporales</taxon>
        <taxon>Micromonosporaceae</taxon>
        <taxon>Dactylosporangium</taxon>
    </lineage>
</organism>
<dbReference type="InterPro" id="IPR017871">
    <property type="entry name" value="ABC_transporter-like_CS"/>
</dbReference>
<comment type="similarity">
    <text evidence="10">Belongs to the ABC transporter superfamily. Siderophore-Fe(3+) uptake transporter (SIUT) (TC 3.A.1.21) family.</text>
</comment>
<dbReference type="GO" id="GO:0140359">
    <property type="term" value="F:ABC-type transporter activity"/>
    <property type="evidence" value="ECO:0007669"/>
    <property type="project" value="InterPro"/>
</dbReference>
<comment type="caution">
    <text evidence="14">The sequence shown here is derived from an EMBL/GenBank/DDBJ whole genome shotgun (WGS) entry which is preliminary data.</text>
</comment>
<keyword evidence="7" id="KW-0067">ATP-binding</keyword>
<feature type="domain" description="ABC transmembrane type-1" evidence="13">
    <location>
        <begin position="69"/>
        <end position="228"/>
    </location>
</feature>
<dbReference type="SMART" id="SM00382">
    <property type="entry name" value="AAA"/>
    <property type="match status" value="1"/>
</dbReference>
<keyword evidence="8 11" id="KW-1133">Transmembrane helix</keyword>
<evidence type="ECO:0000256" key="5">
    <source>
        <dbReference type="ARBA" id="ARBA00022692"/>
    </source>
</evidence>
<dbReference type="Gene3D" id="3.40.50.300">
    <property type="entry name" value="P-loop containing nucleotide triphosphate hydrolases"/>
    <property type="match status" value="1"/>
</dbReference>
<evidence type="ECO:0000313" key="14">
    <source>
        <dbReference type="EMBL" id="GGM49503.1"/>
    </source>
</evidence>
<dbReference type="PROSITE" id="PS50929">
    <property type="entry name" value="ABC_TM1F"/>
    <property type="match status" value="1"/>
</dbReference>
<evidence type="ECO:0000313" key="15">
    <source>
        <dbReference type="Proteomes" id="UP000642070"/>
    </source>
</evidence>
<dbReference type="InterPro" id="IPR027417">
    <property type="entry name" value="P-loop_NTPase"/>
</dbReference>
<evidence type="ECO:0000256" key="7">
    <source>
        <dbReference type="ARBA" id="ARBA00022840"/>
    </source>
</evidence>
<comment type="subcellular location">
    <subcellularLocation>
        <location evidence="1">Cell inner membrane</location>
        <topology evidence="1">Multi-pass membrane protein</topology>
    </subcellularLocation>
</comment>
<keyword evidence="4" id="KW-0997">Cell inner membrane</keyword>
<dbReference type="AlphaFoldDB" id="A0A917U332"/>
<dbReference type="InterPro" id="IPR039421">
    <property type="entry name" value="Type_1_exporter"/>
</dbReference>
<feature type="transmembrane region" description="Helical" evidence="11">
    <location>
        <begin position="72"/>
        <end position="96"/>
    </location>
</feature>
<dbReference type="PROSITE" id="PS00211">
    <property type="entry name" value="ABC_TRANSPORTER_1"/>
    <property type="match status" value="1"/>
</dbReference>
<dbReference type="GO" id="GO:0034040">
    <property type="term" value="F:ATPase-coupled lipid transmembrane transporter activity"/>
    <property type="evidence" value="ECO:0007669"/>
    <property type="project" value="TreeGrafter"/>
</dbReference>
<dbReference type="FunFam" id="3.40.50.300:FF:000221">
    <property type="entry name" value="Multidrug ABC transporter ATP-binding protein"/>
    <property type="match status" value="1"/>
</dbReference>
<dbReference type="EMBL" id="BMPI01000031">
    <property type="protein sequence ID" value="GGM49503.1"/>
    <property type="molecule type" value="Genomic_DNA"/>
</dbReference>
<gene>
    <name evidence="14" type="ORF">GCM10007977_058940</name>
</gene>
<feature type="transmembrane region" description="Helical" evidence="11">
    <location>
        <begin position="204"/>
        <end position="223"/>
    </location>
</feature>
<evidence type="ECO:0000256" key="11">
    <source>
        <dbReference type="SAM" id="Phobius"/>
    </source>
</evidence>
<dbReference type="Pfam" id="PF00005">
    <property type="entry name" value="ABC_tran"/>
    <property type="match status" value="1"/>
</dbReference>
<evidence type="ECO:0000256" key="9">
    <source>
        <dbReference type="ARBA" id="ARBA00023136"/>
    </source>
</evidence>
<dbReference type="SUPFAM" id="SSF52540">
    <property type="entry name" value="P-loop containing nucleoside triphosphate hydrolases"/>
    <property type="match status" value="1"/>
</dbReference>
<keyword evidence="9 11" id="KW-0472">Membrane</keyword>
<feature type="domain" description="ABC transporter" evidence="12">
    <location>
        <begin position="260"/>
        <end position="506"/>
    </location>
</feature>
<dbReference type="Proteomes" id="UP000642070">
    <property type="component" value="Unassembled WGS sequence"/>
</dbReference>
<evidence type="ECO:0000256" key="3">
    <source>
        <dbReference type="ARBA" id="ARBA00022475"/>
    </source>
</evidence>
<evidence type="ECO:0000256" key="1">
    <source>
        <dbReference type="ARBA" id="ARBA00004429"/>
    </source>
</evidence>
<keyword evidence="15" id="KW-1185">Reference proteome</keyword>